<evidence type="ECO:0000313" key="2">
    <source>
        <dbReference type="EMBL" id="KKN17734.1"/>
    </source>
</evidence>
<reference evidence="2" key="1">
    <citation type="journal article" date="2015" name="Nature">
        <title>Complex archaea that bridge the gap between prokaryotes and eukaryotes.</title>
        <authorList>
            <person name="Spang A."/>
            <person name="Saw J.H."/>
            <person name="Jorgensen S.L."/>
            <person name="Zaremba-Niedzwiedzka K."/>
            <person name="Martijn J."/>
            <person name="Lind A.E."/>
            <person name="van Eijk R."/>
            <person name="Schleper C."/>
            <person name="Guy L."/>
            <person name="Ettema T.J."/>
        </authorList>
    </citation>
    <scope>NUCLEOTIDE SEQUENCE</scope>
</reference>
<keyword evidence="1" id="KW-0175">Coiled coil</keyword>
<dbReference type="AlphaFoldDB" id="A0A0F9NII2"/>
<comment type="caution">
    <text evidence="2">The sequence shown here is derived from an EMBL/GenBank/DDBJ whole genome shotgun (WGS) entry which is preliminary data.</text>
</comment>
<protein>
    <submittedName>
        <fullName evidence="2">Uncharacterized protein</fullName>
    </submittedName>
</protein>
<gene>
    <name evidence="2" type="ORF">LCGC14_0962720</name>
</gene>
<proteinExistence type="predicted"/>
<feature type="coiled-coil region" evidence="1">
    <location>
        <begin position="9"/>
        <end position="36"/>
    </location>
</feature>
<organism evidence="2">
    <name type="scientific">marine sediment metagenome</name>
    <dbReference type="NCBI Taxonomy" id="412755"/>
    <lineage>
        <taxon>unclassified sequences</taxon>
        <taxon>metagenomes</taxon>
        <taxon>ecological metagenomes</taxon>
    </lineage>
</organism>
<sequence length="189" mass="20879">MSEQRGDTRSAIDVRIDKQRAELMELQERREQSVKSLLREGDIIELSAAHMVKVGKVPEAAGRYIVYKTTLEGRHYGPIGGNDWYQWGDEHCVYCRKIGTVGTCAKFYQTANSRHGVAGTQILDISFSGTIVGIKPIGHDADRWISIATEEAREADRVAERAALKRSAAKPVLSPLVETTTDGSTTISM</sequence>
<name>A0A0F9NII2_9ZZZZ</name>
<dbReference type="EMBL" id="LAZR01003493">
    <property type="protein sequence ID" value="KKN17734.1"/>
    <property type="molecule type" value="Genomic_DNA"/>
</dbReference>
<evidence type="ECO:0000256" key="1">
    <source>
        <dbReference type="SAM" id="Coils"/>
    </source>
</evidence>
<accession>A0A0F9NII2</accession>